<comment type="caution">
    <text evidence="5">The sequence shown here is derived from an EMBL/GenBank/DDBJ whole genome shotgun (WGS) entry which is preliminary data.</text>
</comment>
<evidence type="ECO:0000256" key="2">
    <source>
        <dbReference type="ARBA" id="ARBA00023125"/>
    </source>
</evidence>
<proteinExistence type="predicted"/>
<evidence type="ECO:0000256" key="3">
    <source>
        <dbReference type="PROSITE-ProRule" id="PRU00335"/>
    </source>
</evidence>
<organism evidence="5 6">
    <name type="scientific">Candidatus Accumulibacter phosphatis</name>
    <dbReference type="NCBI Taxonomy" id="327160"/>
    <lineage>
        <taxon>Bacteria</taxon>
        <taxon>Pseudomonadati</taxon>
        <taxon>Pseudomonadota</taxon>
        <taxon>Betaproteobacteria</taxon>
        <taxon>Candidatus Accumulibacter</taxon>
    </lineage>
</organism>
<dbReference type="InterPro" id="IPR001647">
    <property type="entry name" value="HTH_TetR"/>
</dbReference>
<name>A0ABX1TRX4_9PROT</name>
<dbReference type="PANTHER" id="PTHR30055:SF183">
    <property type="entry name" value="NUCLEOID OCCLUSION FACTOR SLMA"/>
    <property type="match status" value="1"/>
</dbReference>
<accession>A0ABX1TRX4</accession>
<dbReference type="SUPFAM" id="SSF48498">
    <property type="entry name" value="Tetracyclin repressor-like, C-terminal domain"/>
    <property type="match status" value="1"/>
</dbReference>
<evidence type="ECO:0000259" key="4">
    <source>
        <dbReference type="PROSITE" id="PS50977"/>
    </source>
</evidence>
<dbReference type="InterPro" id="IPR050109">
    <property type="entry name" value="HTH-type_TetR-like_transc_reg"/>
</dbReference>
<dbReference type="InterPro" id="IPR036271">
    <property type="entry name" value="Tet_transcr_reg_TetR-rel_C_sf"/>
</dbReference>
<feature type="domain" description="HTH tetR-type" evidence="4">
    <location>
        <begin position="12"/>
        <end position="72"/>
    </location>
</feature>
<keyword evidence="1" id="KW-0175">Coiled coil</keyword>
<gene>
    <name evidence="5" type="ORF">E4Q23_04005</name>
</gene>
<dbReference type="Pfam" id="PF17932">
    <property type="entry name" value="TetR_C_24"/>
    <property type="match status" value="1"/>
</dbReference>
<dbReference type="PRINTS" id="PR00455">
    <property type="entry name" value="HTHTETR"/>
</dbReference>
<reference evidence="5 6" key="1">
    <citation type="submission" date="2019-03" db="EMBL/GenBank/DDBJ databases">
        <title>Metabolic reconstructions from genomes of highly enriched 'Candidatus Accumulibacter' and 'Candidatus Competibacter' bioreactor populations.</title>
        <authorList>
            <person name="Annavajhala M.K."/>
            <person name="Welles L."/>
            <person name="Abbas B."/>
            <person name="Sorokin D."/>
            <person name="Park H."/>
            <person name="Van Loosdrecht M."/>
            <person name="Chandran K."/>
        </authorList>
    </citation>
    <scope>NUCLEOTIDE SEQUENCE [LARGE SCALE GENOMIC DNA]</scope>
    <source>
        <strain evidence="5 6">SBR_S</strain>
    </source>
</reference>
<keyword evidence="6" id="KW-1185">Reference proteome</keyword>
<keyword evidence="2 3" id="KW-0238">DNA-binding</keyword>
<evidence type="ECO:0000313" key="5">
    <source>
        <dbReference type="EMBL" id="NMQ26987.1"/>
    </source>
</evidence>
<dbReference type="InterPro" id="IPR009057">
    <property type="entry name" value="Homeodomain-like_sf"/>
</dbReference>
<evidence type="ECO:0000313" key="6">
    <source>
        <dbReference type="Proteomes" id="UP000749010"/>
    </source>
</evidence>
<dbReference type="Pfam" id="PF00440">
    <property type="entry name" value="TetR_N"/>
    <property type="match status" value="1"/>
</dbReference>
<dbReference type="PROSITE" id="PS50977">
    <property type="entry name" value="HTH_TETR_2"/>
    <property type="match status" value="1"/>
</dbReference>
<protein>
    <submittedName>
        <fullName evidence="5">TetR/AcrR family transcriptional regulator</fullName>
    </submittedName>
</protein>
<dbReference type="PANTHER" id="PTHR30055">
    <property type="entry name" value="HTH-TYPE TRANSCRIPTIONAL REGULATOR RUTR"/>
    <property type="match status" value="1"/>
</dbReference>
<dbReference type="Proteomes" id="UP000749010">
    <property type="component" value="Unassembled WGS sequence"/>
</dbReference>
<dbReference type="InterPro" id="IPR041490">
    <property type="entry name" value="KstR2_TetR_C"/>
</dbReference>
<dbReference type="SUPFAM" id="SSF46689">
    <property type="entry name" value="Homeodomain-like"/>
    <property type="match status" value="1"/>
</dbReference>
<sequence>MPRRKAEAGLEPNRRAELLRAAARLFVEKGFDATTTRDIADAVGMRSGSPFYHFRSKQELLKTAMVEGLDAGYARLLAAIDGITDPEQRLRILVRTHLGTLLEGECHAPMLLGETRALDAAAHAEIAAAFDRYQMPWQTTLDELQHSGKLASAAAPVRLLLFGMLNGSKHWYRPDGKLSLDELADSAVALLLGESRTMVPATGTPKVPC</sequence>
<evidence type="ECO:0000256" key="1">
    <source>
        <dbReference type="ARBA" id="ARBA00023054"/>
    </source>
</evidence>
<dbReference type="EMBL" id="SPMY01000011">
    <property type="protein sequence ID" value="NMQ26987.1"/>
    <property type="molecule type" value="Genomic_DNA"/>
</dbReference>
<dbReference type="RefSeq" id="WP_169065440.1">
    <property type="nucleotide sequence ID" value="NZ_SPMY01000011.1"/>
</dbReference>
<feature type="DNA-binding region" description="H-T-H motif" evidence="3">
    <location>
        <begin position="35"/>
        <end position="54"/>
    </location>
</feature>
<dbReference type="Gene3D" id="1.10.357.10">
    <property type="entry name" value="Tetracycline Repressor, domain 2"/>
    <property type="match status" value="1"/>
</dbReference>